<feature type="region of interest" description="Disordered" evidence="2">
    <location>
        <begin position="164"/>
        <end position="189"/>
    </location>
</feature>
<feature type="region of interest" description="Disordered" evidence="2">
    <location>
        <begin position="318"/>
        <end position="357"/>
    </location>
</feature>
<accession>A0A4Y7JAK4</accession>
<dbReference type="Gene3D" id="6.10.280.40">
    <property type="match status" value="2"/>
</dbReference>
<dbReference type="Pfam" id="PF00004">
    <property type="entry name" value="AAA"/>
    <property type="match status" value="2"/>
</dbReference>
<keyword evidence="1" id="KW-0067">ATP-binding</keyword>
<comment type="similarity">
    <text evidence="1">Belongs to the AAA ATPase family.</text>
</comment>
<feature type="compositionally biased region" description="Basic and acidic residues" evidence="2">
    <location>
        <begin position="318"/>
        <end position="356"/>
    </location>
</feature>
<dbReference type="AlphaFoldDB" id="A0A4Y7JAK4"/>
<dbReference type="STRING" id="3469.A0A4Y7JAK4"/>
<evidence type="ECO:0000259" key="4">
    <source>
        <dbReference type="Pfam" id="PF25568"/>
    </source>
</evidence>
<evidence type="ECO:0000313" key="6">
    <source>
        <dbReference type="Proteomes" id="UP000316621"/>
    </source>
</evidence>
<dbReference type="GO" id="GO:0016887">
    <property type="term" value="F:ATP hydrolysis activity"/>
    <property type="evidence" value="ECO:0007669"/>
    <property type="project" value="InterPro"/>
</dbReference>
<dbReference type="SUPFAM" id="SSF52540">
    <property type="entry name" value="P-loop containing nucleoside triphosphate hydrolases"/>
    <property type="match status" value="2"/>
</dbReference>
<evidence type="ECO:0008006" key="7">
    <source>
        <dbReference type="Google" id="ProtNLM"/>
    </source>
</evidence>
<evidence type="ECO:0000256" key="1">
    <source>
        <dbReference type="RuleBase" id="RU003651"/>
    </source>
</evidence>
<dbReference type="InterPro" id="IPR058017">
    <property type="entry name" value="At3g28540-like_C"/>
</dbReference>
<feature type="domain" description="AAA+ ATPase At3g28540-like C-terminal" evidence="4">
    <location>
        <begin position="579"/>
        <end position="642"/>
    </location>
</feature>
<sequence>MTIMGLQMDLKSLGTVYGTLMFLRPAFQELLPPYVRKFIRDIFYWLLPYIRKEKFTIDIDGGCYGTDGFSDVQTYLSSKCFDSINHMKTTIIGKPNKANYTIAPDGKTSSTAAIANYLKFDIYDMELTSVKTNSHLRNLLIATKSKSVIVIEDFDCSLDFSTKSNTDDEQENTDGDDNDKGRSSRADKEKKMKVSDVSLSGVLNFVDGLWSSCGGERLIIFTTNYKERLDPALLRPGRMDEHIHLSFCDFESFKVLAKNYLQIREHEIMNEVKELLKFVQITPADVAEFLMSCDDDADIGLGNLVKELKKRLESIKKEDTTEQNDKEAAIKQEKEEAFDNSEKMKEEEEKDDDHLSRLRNSNKLNYSMVPNETLADTYGGITFKWSFKVSTTESSYNPDVDHTAKNRYLELSFDAKNKDFVHSNYIPYILKEAETIKFQNRGKRKTSLIAAIANFLGFDVYDIELTAVKNNSQLRKLLVATTSRSVIIIEDIDCSLDLSNRTPNKNVSTSVNNANASMDTTKNGSSTVSLSGVLNFVDGLWSSCAGVRLIIFTTNHKDKLDPALLRPGRMHKHIHLSYCNFNAFKILVKNYLLIEEHEVMKEVEELLGMVKITPTDVVELLIGCDDDPGLGLRNVVEEIEIHQNR</sequence>
<feature type="domain" description="ATPase AAA-type core" evidence="3">
    <location>
        <begin position="183"/>
        <end position="245"/>
    </location>
</feature>
<dbReference type="InterPro" id="IPR050747">
    <property type="entry name" value="Mitochondrial_chaperone_BCS1"/>
</dbReference>
<evidence type="ECO:0000313" key="5">
    <source>
        <dbReference type="EMBL" id="RZC56645.1"/>
    </source>
</evidence>
<dbReference type="InterPro" id="IPR003959">
    <property type="entry name" value="ATPase_AAA_core"/>
</dbReference>
<reference evidence="5 6" key="1">
    <citation type="journal article" date="2018" name="Science">
        <title>The opium poppy genome and morphinan production.</title>
        <authorList>
            <person name="Guo L."/>
            <person name="Winzer T."/>
            <person name="Yang X."/>
            <person name="Li Y."/>
            <person name="Ning Z."/>
            <person name="He Z."/>
            <person name="Teodor R."/>
            <person name="Lu Y."/>
            <person name="Bowser T.A."/>
            <person name="Graham I.A."/>
            <person name="Ye K."/>
        </authorList>
    </citation>
    <scope>NUCLEOTIDE SEQUENCE [LARGE SCALE GENOMIC DNA]</scope>
    <source>
        <strain evidence="6">cv. HN1</strain>
        <tissue evidence="5">Leaves</tissue>
    </source>
</reference>
<feature type="domain" description="ATPase AAA-type core" evidence="3">
    <location>
        <begin position="445"/>
        <end position="577"/>
    </location>
</feature>
<dbReference type="Proteomes" id="UP000316621">
    <property type="component" value="Chromosome 3"/>
</dbReference>
<organism evidence="5 6">
    <name type="scientific">Papaver somniferum</name>
    <name type="common">Opium poppy</name>
    <dbReference type="NCBI Taxonomy" id="3469"/>
    <lineage>
        <taxon>Eukaryota</taxon>
        <taxon>Viridiplantae</taxon>
        <taxon>Streptophyta</taxon>
        <taxon>Embryophyta</taxon>
        <taxon>Tracheophyta</taxon>
        <taxon>Spermatophyta</taxon>
        <taxon>Magnoliopsida</taxon>
        <taxon>Ranunculales</taxon>
        <taxon>Papaveraceae</taxon>
        <taxon>Papaveroideae</taxon>
        <taxon>Papaver</taxon>
    </lineage>
</organism>
<name>A0A4Y7JAK4_PAPSO</name>
<dbReference type="Gramene" id="RZC56645">
    <property type="protein sequence ID" value="RZC56645"/>
    <property type="gene ID" value="C5167_015506"/>
</dbReference>
<dbReference type="Gene3D" id="3.40.50.300">
    <property type="entry name" value="P-loop containing nucleotide triphosphate hydrolases"/>
    <property type="match status" value="2"/>
</dbReference>
<feature type="compositionally biased region" description="Basic and acidic residues" evidence="2">
    <location>
        <begin position="178"/>
        <end position="189"/>
    </location>
</feature>
<gene>
    <name evidence="5" type="ORF">C5167_015506</name>
</gene>
<dbReference type="InterPro" id="IPR027417">
    <property type="entry name" value="P-loop_NTPase"/>
</dbReference>
<feature type="compositionally biased region" description="Acidic residues" evidence="2">
    <location>
        <begin position="167"/>
        <end position="177"/>
    </location>
</feature>
<keyword evidence="1" id="KW-0547">Nucleotide-binding</keyword>
<dbReference type="GO" id="GO:0005524">
    <property type="term" value="F:ATP binding"/>
    <property type="evidence" value="ECO:0007669"/>
    <property type="project" value="UniProtKB-KW"/>
</dbReference>
<evidence type="ECO:0000256" key="2">
    <source>
        <dbReference type="SAM" id="MobiDB-lite"/>
    </source>
</evidence>
<keyword evidence="6" id="KW-1185">Reference proteome</keyword>
<dbReference type="InterPro" id="IPR003960">
    <property type="entry name" value="ATPase_AAA_CS"/>
</dbReference>
<protein>
    <recommendedName>
        <fullName evidence="7">AAA+ ATPase domain-containing protein</fullName>
    </recommendedName>
</protein>
<feature type="domain" description="AAA+ ATPase At3g28540-like C-terminal" evidence="4">
    <location>
        <begin position="248"/>
        <end position="315"/>
    </location>
</feature>
<dbReference type="Pfam" id="PF25568">
    <property type="entry name" value="AAA_lid_At3g28540"/>
    <property type="match status" value="2"/>
</dbReference>
<proteinExistence type="inferred from homology"/>
<dbReference type="PROSITE" id="PS00674">
    <property type="entry name" value="AAA"/>
    <property type="match status" value="2"/>
</dbReference>
<dbReference type="EMBL" id="CM010717">
    <property type="protein sequence ID" value="RZC56645.1"/>
    <property type="molecule type" value="Genomic_DNA"/>
</dbReference>
<evidence type="ECO:0000259" key="3">
    <source>
        <dbReference type="Pfam" id="PF00004"/>
    </source>
</evidence>
<dbReference type="PANTHER" id="PTHR23070">
    <property type="entry name" value="BCS1 AAA-TYPE ATPASE"/>
    <property type="match status" value="1"/>
</dbReference>